<dbReference type="InterPro" id="IPR007263">
    <property type="entry name" value="DCC1-like"/>
</dbReference>
<dbReference type="GO" id="GO:0015035">
    <property type="term" value="F:protein-disulfide reductase activity"/>
    <property type="evidence" value="ECO:0007669"/>
    <property type="project" value="InterPro"/>
</dbReference>
<keyword evidence="2" id="KW-1185">Reference proteome</keyword>
<dbReference type="EMBL" id="FXYH01000002">
    <property type="protein sequence ID" value="SMX36387.1"/>
    <property type="molecule type" value="Genomic_DNA"/>
</dbReference>
<gene>
    <name evidence="1" type="ORF">PEV8663_00791</name>
</gene>
<dbReference type="PANTHER" id="PTHR33639">
    <property type="entry name" value="THIOL-DISULFIDE OXIDOREDUCTASE DCC"/>
    <property type="match status" value="1"/>
</dbReference>
<name>A0A238K1R4_9RHOB</name>
<organism evidence="1 2">
    <name type="scientific">Pelagimonas varians</name>
    <dbReference type="NCBI Taxonomy" id="696760"/>
    <lineage>
        <taxon>Bacteria</taxon>
        <taxon>Pseudomonadati</taxon>
        <taxon>Pseudomonadota</taxon>
        <taxon>Alphaproteobacteria</taxon>
        <taxon>Rhodobacterales</taxon>
        <taxon>Roseobacteraceae</taxon>
        <taxon>Pelagimonas</taxon>
    </lineage>
</organism>
<dbReference type="PANTHER" id="PTHR33639:SF2">
    <property type="entry name" value="DUF393 DOMAIN-CONTAINING PROTEIN"/>
    <property type="match status" value="1"/>
</dbReference>
<dbReference type="AlphaFoldDB" id="A0A238K1R4"/>
<sequence>MRPVARPEFSYREDSGVPRFDETRLLLVMDGECALCSAAARRIARWDHEDRIRIATVQSQLGRGLLLHYGLKPDDPESWLMIKNGRAHGSLDAIVSLGQQIHWSLRPLLILRLLPFGVQDWLYARLARNRYSLFGKGDICALPDPELQRRVIAK</sequence>
<dbReference type="RefSeq" id="WP_097803318.1">
    <property type="nucleotide sequence ID" value="NZ_FXYH01000002.1"/>
</dbReference>
<evidence type="ECO:0008006" key="3">
    <source>
        <dbReference type="Google" id="ProtNLM"/>
    </source>
</evidence>
<dbReference type="Pfam" id="PF04134">
    <property type="entry name" value="DCC1-like"/>
    <property type="match status" value="1"/>
</dbReference>
<evidence type="ECO:0000313" key="1">
    <source>
        <dbReference type="EMBL" id="SMX36387.1"/>
    </source>
</evidence>
<reference evidence="1 2" key="1">
    <citation type="submission" date="2017-05" db="EMBL/GenBank/DDBJ databases">
        <authorList>
            <person name="Song R."/>
            <person name="Chenine A.L."/>
            <person name="Ruprecht R.M."/>
        </authorList>
    </citation>
    <scope>NUCLEOTIDE SEQUENCE [LARGE SCALE GENOMIC DNA]</scope>
    <source>
        <strain evidence="1 2">CECT 8663</strain>
    </source>
</reference>
<dbReference type="Proteomes" id="UP000220836">
    <property type="component" value="Unassembled WGS sequence"/>
</dbReference>
<dbReference type="OrthoDB" id="9785438at2"/>
<accession>A0A238K1R4</accession>
<protein>
    <recommendedName>
        <fullName evidence="3">Thiol-disulfide oxidoreductase</fullName>
    </recommendedName>
</protein>
<dbReference type="InterPro" id="IPR052927">
    <property type="entry name" value="DCC_oxidoreductase"/>
</dbReference>
<evidence type="ECO:0000313" key="2">
    <source>
        <dbReference type="Proteomes" id="UP000220836"/>
    </source>
</evidence>
<proteinExistence type="predicted"/>